<evidence type="ECO:0000256" key="2">
    <source>
        <dbReference type="ARBA" id="ARBA00022679"/>
    </source>
</evidence>
<dbReference type="STRING" id="1123272.SAMN02745824_2195"/>
<feature type="transmembrane region" description="Helical" evidence="8">
    <location>
        <begin position="21"/>
        <end position="45"/>
    </location>
</feature>
<keyword evidence="11" id="KW-1185">Reference proteome</keyword>
<dbReference type="RefSeq" id="WP_084192671.1">
    <property type="nucleotide sequence ID" value="NZ_FSQW01000002.1"/>
</dbReference>
<dbReference type="GO" id="GO:0016020">
    <property type="term" value="C:membrane"/>
    <property type="evidence" value="ECO:0007669"/>
    <property type="project" value="UniProtKB-SubCell"/>
</dbReference>
<dbReference type="Proteomes" id="UP000185192">
    <property type="component" value="Unassembled WGS sequence"/>
</dbReference>
<protein>
    <submittedName>
        <fullName evidence="10">1-acyl-sn-glycerol-3-phosphate acyltransferase</fullName>
    </submittedName>
</protein>
<dbReference type="PANTHER" id="PTHR23063">
    <property type="entry name" value="PHOSPHOLIPID ACYLTRANSFERASE"/>
    <property type="match status" value="1"/>
</dbReference>
<comment type="subcellular location">
    <subcellularLocation>
        <location evidence="1">Membrane</location>
    </subcellularLocation>
</comment>
<dbReference type="SUPFAM" id="SSF69593">
    <property type="entry name" value="Glycerol-3-phosphate (1)-acyltransferase"/>
    <property type="match status" value="1"/>
</dbReference>
<proteinExistence type="predicted"/>
<evidence type="ECO:0000256" key="6">
    <source>
        <dbReference type="ARBA" id="ARBA00023136"/>
    </source>
</evidence>
<sequence>MAYPLTAKTDGSEKPVSIFGFLLLCLRVTGIVLSLLVCLPLHYLWRLFRLPSPWPRFFLWLVATNCGAVIKTKGKRLKQDVFYVSNHISWFDIPVVAGMTGCTFVAQDGIASWPIIGWLCRINKTIFVSRTNRMDVNGQVEVIREAIEEKYPITVFPEGTTTEGHELLPFKPSLFQAMAPPPKPIRVQPMLLDYGKISKDIAWVGEETAAHNAMRLFSRWGIIPVTLHFLEPFDPAEFGDRKAICAEAERRISLALSASLSGRPVV</sequence>
<dbReference type="PANTHER" id="PTHR23063:SF52">
    <property type="entry name" value="LYSOPHOSPHATIDYLCHOLINE ACYLTRANSFERASE"/>
    <property type="match status" value="1"/>
</dbReference>
<dbReference type="SMART" id="SM00563">
    <property type="entry name" value="PlsC"/>
    <property type="match status" value="1"/>
</dbReference>
<evidence type="ECO:0000313" key="11">
    <source>
        <dbReference type="Proteomes" id="UP000185192"/>
    </source>
</evidence>
<gene>
    <name evidence="10" type="ORF">SAMN02745824_2195</name>
</gene>
<evidence type="ECO:0000256" key="3">
    <source>
        <dbReference type="ARBA" id="ARBA00022692"/>
    </source>
</evidence>
<keyword evidence="6 8" id="KW-0472">Membrane</keyword>
<dbReference type="InterPro" id="IPR002123">
    <property type="entry name" value="Plipid/glycerol_acylTrfase"/>
</dbReference>
<dbReference type="CDD" id="cd07989">
    <property type="entry name" value="LPLAT_AGPAT-like"/>
    <property type="match status" value="1"/>
</dbReference>
<evidence type="ECO:0000256" key="5">
    <source>
        <dbReference type="ARBA" id="ARBA00023098"/>
    </source>
</evidence>
<evidence type="ECO:0000256" key="1">
    <source>
        <dbReference type="ARBA" id="ARBA00004370"/>
    </source>
</evidence>
<name>A0A1N6F259_9SPHN</name>
<dbReference type="GO" id="GO:0006629">
    <property type="term" value="P:lipid metabolic process"/>
    <property type="evidence" value="ECO:0007669"/>
    <property type="project" value="UniProtKB-KW"/>
</dbReference>
<accession>A0A1N6F259</accession>
<reference evidence="11" key="1">
    <citation type="submission" date="2016-11" db="EMBL/GenBank/DDBJ databases">
        <authorList>
            <person name="Varghese N."/>
            <person name="Submissions S."/>
        </authorList>
    </citation>
    <scope>NUCLEOTIDE SEQUENCE [LARGE SCALE GENOMIC DNA]</scope>
    <source>
        <strain evidence="11">DSM 22363</strain>
    </source>
</reference>
<dbReference type="GO" id="GO:0016746">
    <property type="term" value="F:acyltransferase activity"/>
    <property type="evidence" value="ECO:0007669"/>
    <property type="project" value="UniProtKB-KW"/>
</dbReference>
<dbReference type="AlphaFoldDB" id="A0A1N6F259"/>
<keyword evidence="3 8" id="KW-0812">Transmembrane</keyword>
<evidence type="ECO:0000256" key="7">
    <source>
        <dbReference type="ARBA" id="ARBA00023315"/>
    </source>
</evidence>
<dbReference type="OrthoDB" id="9806880at2"/>
<feature type="domain" description="Phospholipid/glycerol acyltransferase" evidence="9">
    <location>
        <begin position="81"/>
        <end position="195"/>
    </location>
</feature>
<evidence type="ECO:0000259" key="9">
    <source>
        <dbReference type="SMART" id="SM00563"/>
    </source>
</evidence>
<evidence type="ECO:0000256" key="4">
    <source>
        <dbReference type="ARBA" id="ARBA00022989"/>
    </source>
</evidence>
<keyword evidence="7 10" id="KW-0012">Acyltransferase</keyword>
<dbReference type="EMBL" id="FSQW01000002">
    <property type="protein sequence ID" value="SIN89307.1"/>
    <property type="molecule type" value="Genomic_DNA"/>
</dbReference>
<evidence type="ECO:0000313" key="10">
    <source>
        <dbReference type="EMBL" id="SIN89307.1"/>
    </source>
</evidence>
<keyword evidence="4 8" id="KW-1133">Transmembrane helix</keyword>
<keyword evidence="2 10" id="KW-0808">Transferase</keyword>
<organism evidence="10 11">
    <name type="scientific">Parasphingorhabdus marina DSM 22363</name>
    <dbReference type="NCBI Taxonomy" id="1123272"/>
    <lineage>
        <taxon>Bacteria</taxon>
        <taxon>Pseudomonadati</taxon>
        <taxon>Pseudomonadota</taxon>
        <taxon>Alphaproteobacteria</taxon>
        <taxon>Sphingomonadales</taxon>
        <taxon>Sphingomonadaceae</taxon>
        <taxon>Parasphingorhabdus</taxon>
    </lineage>
</organism>
<evidence type="ECO:0000256" key="8">
    <source>
        <dbReference type="SAM" id="Phobius"/>
    </source>
</evidence>
<dbReference type="Pfam" id="PF01553">
    <property type="entry name" value="Acyltransferase"/>
    <property type="match status" value="1"/>
</dbReference>
<keyword evidence="5" id="KW-0443">Lipid metabolism</keyword>